<accession>A0A4P6F7J3</accession>
<dbReference type="Pfam" id="PF08378">
    <property type="entry name" value="NERD"/>
    <property type="match status" value="1"/>
</dbReference>
<evidence type="ECO:0000259" key="3">
    <source>
        <dbReference type="PROSITE" id="PS50965"/>
    </source>
</evidence>
<dbReference type="OrthoDB" id="5793358at2"/>
<dbReference type="EMBL" id="CP035491">
    <property type="protein sequence ID" value="QAY72030.1"/>
    <property type="molecule type" value="Genomic_DNA"/>
</dbReference>
<evidence type="ECO:0000256" key="2">
    <source>
        <dbReference type="SAM" id="Phobius"/>
    </source>
</evidence>
<name>A0A4P6F7J3_9MICO</name>
<proteinExistence type="predicted"/>
<keyword evidence="2" id="KW-1133">Transmembrane helix</keyword>
<evidence type="ECO:0000256" key="1">
    <source>
        <dbReference type="SAM" id="MobiDB-lite"/>
    </source>
</evidence>
<feature type="transmembrane region" description="Helical" evidence="2">
    <location>
        <begin position="274"/>
        <end position="296"/>
    </location>
</feature>
<dbReference type="RefSeq" id="WP_129187843.1">
    <property type="nucleotide sequence ID" value="NZ_CP035491.1"/>
</dbReference>
<gene>
    <name evidence="4" type="ORF">ET445_00470</name>
</gene>
<protein>
    <submittedName>
        <fullName evidence="4">NERD domain-containing protein</fullName>
    </submittedName>
</protein>
<keyword evidence="2" id="KW-0472">Membrane</keyword>
<feature type="domain" description="NERD" evidence="3">
    <location>
        <begin position="55"/>
        <end position="166"/>
    </location>
</feature>
<dbReference type="AlphaFoldDB" id="A0A4P6F7J3"/>
<evidence type="ECO:0000313" key="4">
    <source>
        <dbReference type="EMBL" id="QAY72030.1"/>
    </source>
</evidence>
<keyword evidence="5" id="KW-1185">Reference proteome</keyword>
<dbReference type="InterPro" id="IPR011528">
    <property type="entry name" value="NERD"/>
</dbReference>
<dbReference type="KEGG" id="agf:ET445_00470"/>
<sequence length="408" mass="43451">MLDYLPEGGDESAHLLPRDIRSNDLRARIPAQSLIEKLVELEHRGERGEQESWHRGAVGERYVADLLKGLGPEWTVLHSVPVGKDGSDIDHVLIGPPGVFTINTKHHPGKSVWVAGRALRVDNQPKHYLTHAIHEADRAQRLLSKATGFTVEVVGIIVIVSATLTIRERPHSDGAQIGVVRAADLLSTVQVPRGYNDEQVAKIVDAAIRPETWSPVKPRAVSDPAALLAQFAAIDARMRTRTRMPRPATNAPRPRPSTPGPSTRDSCLGAFVKFLGILALIAAALWALTIGLPMLLSAAATSAQTQQGERAEEARQAEFTALAQAAGTAAIALDANSPGGVRPTKLKITPLGSRLVIADTEVFLADLPAGTTGDYTTTPDGLSYTLTLVGPKYGTTVTVSPETGVVAG</sequence>
<evidence type="ECO:0000313" key="5">
    <source>
        <dbReference type="Proteomes" id="UP000291259"/>
    </source>
</evidence>
<keyword evidence="2" id="KW-0812">Transmembrane</keyword>
<reference evidence="4 5" key="1">
    <citation type="submission" date="2019-01" db="EMBL/GenBank/DDBJ databases">
        <title>Genome sequencing of strain FW100M-8.</title>
        <authorList>
            <person name="Heo J."/>
            <person name="Kim S.-J."/>
            <person name="Kim J.-S."/>
            <person name="Hong S.-B."/>
            <person name="Kwon S.-W."/>
        </authorList>
    </citation>
    <scope>NUCLEOTIDE SEQUENCE [LARGE SCALE GENOMIC DNA]</scope>
    <source>
        <strain evidence="4 5">FW100M-8</strain>
    </source>
</reference>
<organism evidence="4 5">
    <name type="scientific">Agromyces protaetiae</name>
    <dbReference type="NCBI Taxonomy" id="2509455"/>
    <lineage>
        <taxon>Bacteria</taxon>
        <taxon>Bacillati</taxon>
        <taxon>Actinomycetota</taxon>
        <taxon>Actinomycetes</taxon>
        <taxon>Micrococcales</taxon>
        <taxon>Microbacteriaceae</taxon>
        <taxon>Agromyces</taxon>
    </lineage>
</organism>
<dbReference type="Proteomes" id="UP000291259">
    <property type="component" value="Chromosome"/>
</dbReference>
<dbReference type="PROSITE" id="PS50965">
    <property type="entry name" value="NERD"/>
    <property type="match status" value="1"/>
</dbReference>
<feature type="region of interest" description="Disordered" evidence="1">
    <location>
        <begin position="239"/>
        <end position="263"/>
    </location>
</feature>